<dbReference type="SUPFAM" id="SSF46785">
    <property type="entry name" value="Winged helix' DNA-binding domain"/>
    <property type="match status" value="1"/>
</dbReference>
<proteinExistence type="predicted"/>
<dbReference type="Pfam" id="PF01638">
    <property type="entry name" value="HxlR"/>
    <property type="match status" value="1"/>
</dbReference>
<protein>
    <submittedName>
        <fullName evidence="2">Winged helix-turn-helix transcriptional regulator</fullName>
    </submittedName>
</protein>
<evidence type="ECO:0000313" key="2">
    <source>
        <dbReference type="EMBL" id="MFD1050120.1"/>
    </source>
</evidence>
<comment type="caution">
    <text evidence="2">The sequence shown here is derived from an EMBL/GenBank/DDBJ whole genome shotgun (WGS) entry which is preliminary data.</text>
</comment>
<keyword evidence="3" id="KW-1185">Reference proteome</keyword>
<dbReference type="Proteomes" id="UP001597045">
    <property type="component" value="Unassembled WGS sequence"/>
</dbReference>
<gene>
    <name evidence="2" type="ORF">ACFQ1S_33660</name>
</gene>
<dbReference type="InterPro" id="IPR036390">
    <property type="entry name" value="WH_DNA-bd_sf"/>
</dbReference>
<dbReference type="InterPro" id="IPR036388">
    <property type="entry name" value="WH-like_DNA-bd_sf"/>
</dbReference>
<name>A0ABW3ML25_9PSEU</name>
<sequence>MPWAGYLHHVPCGHAEFRRRVAGITQKMLTETLRDMERDRLVERRAALGKTLAEPLAAICAWVTEHP</sequence>
<organism evidence="2 3">
    <name type="scientific">Kibdelosporangium lantanae</name>
    <dbReference type="NCBI Taxonomy" id="1497396"/>
    <lineage>
        <taxon>Bacteria</taxon>
        <taxon>Bacillati</taxon>
        <taxon>Actinomycetota</taxon>
        <taxon>Actinomycetes</taxon>
        <taxon>Pseudonocardiales</taxon>
        <taxon>Pseudonocardiaceae</taxon>
        <taxon>Kibdelosporangium</taxon>
    </lineage>
</organism>
<reference evidence="3" key="1">
    <citation type="journal article" date="2019" name="Int. J. Syst. Evol. Microbiol.">
        <title>The Global Catalogue of Microorganisms (GCM) 10K type strain sequencing project: providing services to taxonomists for standard genome sequencing and annotation.</title>
        <authorList>
            <consortium name="The Broad Institute Genomics Platform"/>
            <consortium name="The Broad Institute Genome Sequencing Center for Infectious Disease"/>
            <person name="Wu L."/>
            <person name="Ma J."/>
        </authorList>
    </citation>
    <scope>NUCLEOTIDE SEQUENCE [LARGE SCALE GENOMIC DNA]</scope>
    <source>
        <strain evidence="3">JCM 31486</strain>
    </source>
</reference>
<evidence type="ECO:0000259" key="1">
    <source>
        <dbReference type="Pfam" id="PF01638"/>
    </source>
</evidence>
<dbReference type="InterPro" id="IPR002577">
    <property type="entry name" value="HTH_HxlR"/>
</dbReference>
<accession>A0ABW3ML25</accession>
<dbReference type="EMBL" id="JBHTIS010002623">
    <property type="protein sequence ID" value="MFD1050120.1"/>
    <property type="molecule type" value="Genomic_DNA"/>
</dbReference>
<feature type="domain" description="HTH hxlR-type" evidence="1">
    <location>
        <begin position="15"/>
        <end position="46"/>
    </location>
</feature>
<evidence type="ECO:0000313" key="3">
    <source>
        <dbReference type="Proteomes" id="UP001597045"/>
    </source>
</evidence>
<dbReference type="Gene3D" id="1.10.10.10">
    <property type="entry name" value="Winged helix-like DNA-binding domain superfamily/Winged helix DNA-binding domain"/>
    <property type="match status" value="1"/>
</dbReference>